<keyword evidence="3" id="KW-1185">Reference proteome</keyword>
<accession>A0ABR2QFQ6</accession>
<dbReference type="EMBL" id="JBBPBN010000040">
    <property type="protein sequence ID" value="KAK8999494.1"/>
    <property type="molecule type" value="Genomic_DNA"/>
</dbReference>
<name>A0ABR2QFQ6_9ROSI</name>
<organism evidence="2 3">
    <name type="scientific">Hibiscus sabdariffa</name>
    <name type="common">roselle</name>
    <dbReference type="NCBI Taxonomy" id="183260"/>
    <lineage>
        <taxon>Eukaryota</taxon>
        <taxon>Viridiplantae</taxon>
        <taxon>Streptophyta</taxon>
        <taxon>Embryophyta</taxon>
        <taxon>Tracheophyta</taxon>
        <taxon>Spermatophyta</taxon>
        <taxon>Magnoliopsida</taxon>
        <taxon>eudicotyledons</taxon>
        <taxon>Gunneridae</taxon>
        <taxon>Pentapetalae</taxon>
        <taxon>rosids</taxon>
        <taxon>malvids</taxon>
        <taxon>Malvales</taxon>
        <taxon>Malvaceae</taxon>
        <taxon>Malvoideae</taxon>
        <taxon>Hibiscus</taxon>
    </lineage>
</organism>
<dbReference type="Proteomes" id="UP001396334">
    <property type="component" value="Unassembled WGS sequence"/>
</dbReference>
<evidence type="ECO:0000313" key="3">
    <source>
        <dbReference type="Proteomes" id="UP001396334"/>
    </source>
</evidence>
<evidence type="ECO:0000256" key="1">
    <source>
        <dbReference type="SAM" id="MobiDB-lite"/>
    </source>
</evidence>
<feature type="region of interest" description="Disordered" evidence="1">
    <location>
        <begin position="54"/>
        <end position="76"/>
    </location>
</feature>
<proteinExistence type="predicted"/>
<gene>
    <name evidence="2" type="ORF">V6N11_070656</name>
</gene>
<evidence type="ECO:0000313" key="2">
    <source>
        <dbReference type="EMBL" id="KAK8999494.1"/>
    </source>
</evidence>
<protein>
    <submittedName>
        <fullName evidence="2">Uncharacterized protein</fullName>
    </submittedName>
</protein>
<sequence length="109" mass="12053">MRVTLPASLLDIPGHLKQFEVSLRLYQLHQPVQRRASASTSSCDTVAGVTKPAVRVETKANPNTDRDIRNNKGDEANSKLSHSYVIPKLPITQASILGFNICYEAIYES</sequence>
<comment type="caution">
    <text evidence="2">The sequence shown here is derived from an EMBL/GenBank/DDBJ whole genome shotgun (WGS) entry which is preliminary data.</text>
</comment>
<reference evidence="2 3" key="1">
    <citation type="journal article" date="2024" name="G3 (Bethesda)">
        <title>Genome assembly of Hibiscus sabdariffa L. provides insights into metabolisms of medicinal natural products.</title>
        <authorList>
            <person name="Kim T."/>
        </authorList>
    </citation>
    <scope>NUCLEOTIDE SEQUENCE [LARGE SCALE GENOMIC DNA]</scope>
    <source>
        <strain evidence="2">TK-2024</strain>
        <tissue evidence="2">Old leaves</tissue>
    </source>
</reference>